<evidence type="ECO:0000313" key="3">
    <source>
        <dbReference type="Proteomes" id="UP000070355"/>
    </source>
</evidence>
<dbReference type="AlphaFoldDB" id="A0A134A3F6"/>
<dbReference type="STRING" id="1379.HMPREF3186_00410"/>
<dbReference type="RefSeq" id="WP_060913693.1">
    <property type="nucleotide sequence ID" value="NZ_KQ959929.1"/>
</dbReference>
<organism evidence="2 3">
    <name type="scientific">Gemella haemolysans</name>
    <dbReference type="NCBI Taxonomy" id="1379"/>
    <lineage>
        <taxon>Bacteria</taxon>
        <taxon>Bacillati</taxon>
        <taxon>Bacillota</taxon>
        <taxon>Bacilli</taxon>
        <taxon>Bacillales</taxon>
        <taxon>Gemellaceae</taxon>
        <taxon>Gemella</taxon>
    </lineage>
</organism>
<proteinExistence type="predicted"/>
<keyword evidence="1" id="KW-0812">Transmembrane</keyword>
<feature type="transmembrane region" description="Helical" evidence="1">
    <location>
        <begin position="6"/>
        <end position="26"/>
    </location>
</feature>
<name>A0A134A3F6_9BACL</name>
<dbReference type="EMBL" id="LSDC01000023">
    <property type="protein sequence ID" value="KXB62235.1"/>
    <property type="molecule type" value="Genomic_DNA"/>
</dbReference>
<reference evidence="3" key="1">
    <citation type="submission" date="2016-01" db="EMBL/GenBank/DDBJ databases">
        <authorList>
            <person name="Mitreva M."/>
            <person name="Pepin K.H."/>
            <person name="Mihindukulasuriya K.A."/>
            <person name="Fulton R."/>
            <person name="Fronick C."/>
            <person name="O'Laughlin M."/>
            <person name="Miner T."/>
            <person name="Herter B."/>
            <person name="Rosa B.A."/>
            <person name="Cordes M."/>
            <person name="Tomlinson C."/>
            <person name="Wollam A."/>
            <person name="Palsikar V.B."/>
            <person name="Mardis E.R."/>
            <person name="Wilson R.K."/>
        </authorList>
    </citation>
    <scope>NUCLEOTIDE SEQUENCE [LARGE SCALE GENOMIC DNA]</scope>
    <source>
        <strain evidence="3">DNF01167</strain>
    </source>
</reference>
<feature type="transmembrane region" description="Helical" evidence="1">
    <location>
        <begin position="38"/>
        <end position="58"/>
    </location>
</feature>
<comment type="caution">
    <text evidence="2">The sequence shown here is derived from an EMBL/GenBank/DDBJ whole genome shotgun (WGS) entry which is preliminary data.</text>
</comment>
<gene>
    <name evidence="2" type="ORF">HMPREF3186_00410</name>
</gene>
<evidence type="ECO:0000313" key="2">
    <source>
        <dbReference type="EMBL" id="KXB62235.1"/>
    </source>
</evidence>
<dbReference type="OrthoDB" id="2990922at2"/>
<dbReference type="Proteomes" id="UP000070355">
    <property type="component" value="Unassembled WGS sequence"/>
</dbReference>
<sequence length="60" mass="6905">MAIFLSVVVFIITFVLLLGSYIVLVANKKIKKRRMDKVLKLIAAYSLVAALVYCYQYLYL</sequence>
<evidence type="ECO:0000256" key="1">
    <source>
        <dbReference type="SAM" id="Phobius"/>
    </source>
</evidence>
<keyword evidence="1" id="KW-0472">Membrane</keyword>
<dbReference type="PATRIC" id="fig|1379.3.peg.407"/>
<keyword evidence="1" id="KW-1133">Transmembrane helix</keyword>
<accession>A0A134A3F6</accession>
<protein>
    <submittedName>
        <fullName evidence="2">Uncharacterized protein</fullName>
    </submittedName>
</protein>